<evidence type="ECO:0000313" key="2">
    <source>
        <dbReference type="EMBL" id="KAF2203026.1"/>
    </source>
</evidence>
<dbReference type="EMBL" id="ML993916">
    <property type="protein sequence ID" value="KAF2203026.1"/>
    <property type="molecule type" value="Genomic_DNA"/>
</dbReference>
<feature type="compositionally biased region" description="Polar residues" evidence="1">
    <location>
        <begin position="56"/>
        <end position="73"/>
    </location>
</feature>
<evidence type="ECO:0000256" key="1">
    <source>
        <dbReference type="SAM" id="MobiDB-lite"/>
    </source>
</evidence>
<gene>
    <name evidence="2" type="ORF">GQ43DRAFT_290243</name>
</gene>
<reference evidence="2" key="1">
    <citation type="journal article" date="2020" name="Stud. Mycol.">
        <title>101 Dothideomycetes genomes: a test case for predicting lifestyles and emergence of pathogens.</title>
        <authorList>
            <person name="Haridas S."/>
            <person name="Albert R."/>
            <person name="Binder M."/>
            <person name="Bloem J."/>
            <person name="Labutti K."/>
            <person name="Salamov A."/>
            <person name="Andreopoulos B."/>
            <person name="Baker S."/>
            <person name="Barry K."/>
            <person name="Bills G."/>
            <person name="Bluhm B."/>
            <person name="Cannon C."/>
            <person name="Castanera R."/>
            <person name="Culley D."/>
            <person name="Daum C."/>
            <person name="Ezra D."/>
            <person name="Gonzalez J."/>
            <person name="Henrissat B."/>
            <person name="Kuo A."/>
            <person name="Liang C."/>
            <person name="Lipzen A."/>
            <person name="Lutzoni F."/>
            <person name="Magnuson J."/>
            <person name="Mondo S."/>
            <person name="Nolan M."/>
            <person name="Ohm R."/>
            <person name="Pangilinan J."/>
            <person name="Park H.-J."/>
            <person name="Ramirez L."/>
            <person name="Alfaro M."/>
            <person name="Sun H."/>
            <person name="Tritt A."/>
            <person name="Yoshinaga Y."/>
            <person name="Zwiers L.-H."/>
            <person name="Turgeon B."/>
            <person name="Goodwin S."/>
            <person name="Spatafora J."/>
            <person name="Crous P."/>
            <person name="Grigoriev I."/>
        </authorList>
    </citation>
    <scope>NUCLEOTIDE SEQUENCE</scope>
    <source>
        <strain evidence="2">ATCC 74209</strain>
    </source>
</reference>
<organism evidence="2 3">
    <name type="scientific">Delitschia confertaspora ATCC 74209</name>
    <dbReference type="NCBI Taxonomy" id="1513339"/>
    <lineage>
        <taxon>Eukaryota</taxon>
        <taxon>Fungi</taxon>
        <taxon>Dikarya</taxon>
        <taxon>Ascomycota</taxon>
        <taxon>Pezizomycotina</taxon>
        <taxon>Dothideomycetes</taxon>
        <taxon>Pleosporomycetidae</taxon>
        <taxon>Pleosporales</taxon>
        <taxon>Delitschiaceae</taxon>
        <taxon>Delitschia</taxon>
    </lineage>
</organism>
<evidence type="ECO:0000313" key="3">
    <source>
        <dbReference type="Proteomes" id="UP000799536"/>
    </source>
</evidence>
<protein>
    <submittedName>
        <fullName evidence="2">Uncharacterized protein</fullName>
    </submittedName>
</protein>
<feature type="compositionally biased region" description="Polar residues" evidence="1">
    <location>
        <begin position="91"/>
        <end position="121"/>
    </location>
</feature>
<proteinExistence type="predicted"/>
<dbReference type="Proteomes" id="UP000799536">
    <property type="component" value="Unassembled WGS sequence"/>
</dbReference>
<dbReference type="AlphaFoldDB" id="A0A9P4JP70"/>
<keyword evidence="3" id="KW-1185">Reference proteome</keyword>
<feature type="region of interest" description="Disordered" evidence="1">
    <location>
        <begin position="1"/>
        <end position="121"/>
    </location>
</feature>
<sequence>MAYNPPQQKKPHGGGYNPSNINVPYSTARPFASKYHQPSQYTGGLDPTRPTAIISRPSTQNYSQSYHPYATNQARRRPVPHSGGFNPANPVIQSSGWGQQQQFPNSPQLAQAPVQQKGYQYQYQRSIRI</sequence>
<comment type="caution">
    <text evidence="2">The sequence shown here is derived from an EMBL/GenBank/DDBJ whole genome shotgun (WGS) entry which is preliminary data.</text>
</comment>
<accession>A0A9P4JP70</accession>
<name>A0A9P4JP70_9PLEO</name>